<dbReference type="GO" id="GO:0016705">
    <property type="term" value="F:oxidoreductase activity, acting on paired donors, with incorporation or reduction of molecular oxygen"/>
    <property type="evidence" value="ECO:0007669"/>
    <property type="project" value="InterPro"/>
</dbReference>
<dbReference type="GO" id="GO:0005506">
    <property type="term" value="F:iron ion binding"/>
    <property type="evidence" value="ECO:0007669"/>
    <property type="project" value="InterPro"/>
</dbReference>
<keyword evidence="7 14" id="KW-0479">Metal-binding</keyword>
<evidence type="ECO:0000256" key="7">
    <source>
        <dbReference type="ARBA" id="ARBA00022723"/>
    </source>
</evidence>
<evidence type="ECO:0000256" key="2">
    <source>
        <dbReference type="ARBA" id="ARBA00003690"/>
    </source>
</evidence>
<evidence type="ECO:0000256" key="11">
    <source>
        <dbReference type="ARBA" id="ARBA00023004"/>
    </source>
</evidence>
<comment type="cofactor">
    <cofactor evidence="1 14">
        <name>heme</name>
        <dbReference type="ChEBI" id="CHEBI:30413"/>
    </cofactor>
</comment>
<evidence type="ECO:0000256" key="3">
    <source>
        <dbReference type="ARBA" id="ARBA00004174"/>
    </source>
</evidence>
<evidence type="ECO:0000256" key="14">
    <source>
        <dbReference type="PIRSR" id="PIRSR602401-1"/>
    </source>
</evidence>
<dbReference type="InterPro" id="IPR002401">
    <property type="entry name" value="Cyt_P450_E_grp-I"/>
</dbReference>
<sequence>MEKSIILRYGRVRKILHHIPGPKAYPIIGNIYHLQVNNDTKKRLALLDLLIASSLNGNQIDEKGIREEVDTFMFGGHDTTASTLSFALSLFAKHKDVQERIRGEVNTVMKEENNELTILELQKLSYLKMCIKESLRLYLSVHAIFRHISQDLQLKNYVIPASAICHVNIHSIHRNPKYWPNPNVFNPDRFLPENMKGRNPYSYIPFSAGSRNCIGQKYATLELKIMVAHILHNFYLESVDDVQMIDLTLHPFKPLRLKFTPIK</sequence>
<evidence type="ECO:0000256" key="15">
    <source>
        <dbReference type="RuleBase" id="RU000461"/>
    </source>
</evidence>
<keyword evidence="12 15" id="KW-0503">Monooxygenase</keyword>
<dbReference type="Proteomes" id="UP000600918">
    <property type="component" value="Unassembled WGS sequence"/>
</dbReference>
<feature type="binding site" description="axial binding residue" evidence="14">
    <location>
        <position position="213"/>
    </location>
    <ligand>
        <name>heme</name>
        <dbReference type="ChEBI" id="CHEBI:30413"/>
    </ligand>
    <ligandPart>
        <name>Fe</name>
        <dbReference type="ChEBI" id="CHEBI:18248"/>
    </ligandPart>
</feature>
<dbReference type="InterPro" id="IPR017972">
    <property type="entry name" value="Cyt_P450_CS"/>
</dbReference>
<dbReference type="PRINTS" id="PR00463">
    <property type="entry name" value="EP450I"/>
</dbReference>
<dbReference type="Pfam" id="PF00067">
    <property type="entry name" value="p450"/>
    <property type="match status" value="1"/>
</dbReference>
<evidence type="ECO:0000256" key="5">
    <source>
        <dbReference type="ARBA" id="ARBA00010617"/>
    </source>
</evidence>
<organism evidence="16 17">
    <name type="scientific">Vespula pensylvanica</name>
    <name type="common">Western yellow jacket</name>
    <name type="synonym">Wasp</name>
    <dbReference type="NCBI Taxonomy" id="30213"/>
    <lineage>
        <taxon>Eukaryota</taxon>
        <taxon>Metazoa</taxon>
        <taxon>Ecdysozoa</taxon>
        <taxon>Arthropoda</taxon>
        <taxon>Hexapoda</taxon>
        <taxon>Insecta</taxon>
        <taxon>Pterygota</taxon>
        <taxon>Neoptera</taxon>
        <taxon>Endopterygota</taxon>
        <taxon>Hymenoptera</taxon>
        <taxon>Apocrita</taxon>
        <taxon>Aculeata</taxon>
        <taxon>Vespoidea</taxon>
        <taxon>Vespidae</taxon>
        <taxon>Vespinae</taxon>
        <taxon>Vespula</taxon>
    </lineage>
</organism>
<dbReference type="PROSITE" id="PS00086">
    <property type="entry name" value="CYTOCHROME_P450"/>
    <property type="match status" value="1"/>
</dbReference>
<dbReference type="GO" id="GO:0020037">
    <property type="term" value="F:heme binding"/>
    <property type="evidence" value="ECO:0007669"/>
    <property type="project" value="InterPro"/>
</dbReference>
<accession>A0A834KD41</accession>
<evidence type="ECO:0000256" key="9">
    <source>
        <dbReference type="ARBA" id="ARBA00022848"/>
    </source>
</evidence>
<keyword evidence="10 15" id="KW-0560">Oxidoreductase</keyword>
<keyword evidence="9" id="KW-0492">Microsome</keyword>
<evidence type="ECO:0000256" key="12">
    <source>
        <dbReference type="ARBA" id="ARBA00023033"/>
    </source>
</evidence>
<comment type="subcellular location">
    <subcellularLocation>
        <location evidence="4">Endoplasmic reticulum membrane</location>
        <topology evidence="4">Peripheral membrane protein</topology>
    </subcellularLocation>
    <subcellularLocation>
        <location evidence="3">Microsome membrane</location>
        <topology evidence="3">Peripheral membrane protein</topology>
    </subcellularLocation>
</comment>
<dbReference type="PRINTS" id="PR00385">
    <property type="entry name" value="P450"/>
</dbReference>
<comment type="similarity">
    <text evidence="5 15">Belongs to the cytochrome P450 family.</text>
</comment>
<keyword evidence="6 14" id="KW-0349">Heme</keyword>
<evidence type="ECO:0000256" key="10">
    <source>
        <dbReference type="ARBA" id="ARBA00023002"/>
    </source>
</evidence>
<dbReference type="PANTHER" id="PTHR24291">
    <property type="entry name" value="CYTOCHROME P450 FAMILY 4"/>
    <property type="match status" value="1"/>
</dbReference>
<dbReference type="GO" id="GO:0005789">
    <property type="term" value="C:endoplasmic reticulum membrane"/>
    <property type="evidence" value="ECO:0007669"/>
    <property type="project" value="UniProtKB-SubCell"/>
</dbReference>
<keyword evidence="11 14" id="KW-0408">Iron</keyword>
<dbReference type="InterPro" id="IPR050196">
    <property type="entry name" value="Cytochrome_P450_Monoox"/>
</dbReference>
<name>A0A834KD41_VESPE</name>
<dbReference type="PANTHER" id="PTHR24291:SF189">
    <property type="entry name" value="CYTOCHROME P450 4C3-RELATED"/>
    <property type="match status" value="1"/>
</dbReference>
<evidence type="ECO:0000256" key="6">
    <source>
        <dbReference type="ARBA" id="ARBA00022617"/>
    </source>
</evidence>
<keyword evidence="13" id="KW-0472">Membrane</keyword>
<comment type="caution">
    <text evidence="16">The sequence shown here is derived from an EMBL/GenBank/DDBJ whole genome shotgun (WGS) entry which is preliminary data.</text>
</comment>
<reference evidence="16" key="1">
    <citation type="journal article" date="2020" name="G3 (Bethesda)">
        <title>High-Quality Assemblies for Three Invasive Social Wasps from the &lt;i&gt;Vespula&lt;/i&gt; Genus.</title>
        <authorList>
            <person name="Harrop T.W.R."/>
            <person name="Guhlin J."/>
            <person name="McLaughlin G.M."/>
            <person name="Permina E."/>
            <person name="Stockwell P."/>
            <person name="Gilligan J."/>
            <person name="Le Lec M.F."/>
            <person name="Gruber M.A.M."/>
            <person name="Quinn O."/>
            <person name="Lovegrove M."/>
            <person name="Duncan E.J."/>
            <person name="Remnant E.J."/>
            <person name="Van Eeckhoven J."/>
            <person name="Graham B."/>
            <person name="Knapp R.A."/>
            <person name="Langford K.W."/>
            <person name="Kronenberg Z."/>
            <person name="Press M.O."/>
            <person name="Eacker S.M."/>
            <person name="Wilson-Rankin E.E."/>
            <person name="Purcell J."/>
            <person name="Lester P.J."/>
            <person name="Dearden P.K."/>
        </authorList>
    </citation>
    <scope>NUCLEOTIDE SEQUENCE</scope>
    <source>
        <strain evidence="16">Volc-1</strain>
    </source>
</reference>
<keyword evidence="17" id="KW-1185">Reference proteome</keyword>
<dbReference type="SUPFAM" id="SSF48264">
    <property type="entry name" value="Cytochrome P450"/>
    <property type="match status" value="1"/>
</dbReference>
<protein>
    <recommendedName>
        <fullName evidence="18">Cytochrome P450</fullName>
    </recommendedName>
</protein>
<evidence type="ECO:0000256" key="1">
    <source>
        <dbReference type="ARBA" id="ARBA00001971"/>
    </source>
</evidence>
<evidence type="ECO:0008006" key="18">
    <source>
        <dbReference type="Google" id="ProtNLM"/>
    </source>
</evidence>
<dbReference type="InterPro" id="IPR036396">
    <property type="entry name" value="Cyt_P450_sf"/>
</dbReference>
<proteinExistence type="inferred from homology"/>
<evidence type="ECO:0000256" key="13">
    <source>
        <dbReference type="ARBA" id="ARBA00023136"/>
    </source>
</evidence>
<evidence type="ECO:0000256" key="8">
    <source>
        <dbReference type="ARBA" id="ARBA00022824"/>
    </source>
</evidence>
<keyword evidence="8" id="KW-0256">Endoplasmic reticulum</keyword>
<evidence type="ECO:0000313" key="17">
    <source>
        <dbReference type="Proteomes" id="UP000600918"/>
    </source>
</evidence>
<dbReference type="InterPro" id="IPR001128">
    <property type="entry name" value="Cyt_P450"/>
</dbReference>
<dbReference type="AlphaFoldDB" id="A0A834KD41"/>
<evidence type="ECO:0000256" key="4">
    <source>
        <dbReference type="ARBA" id="ARBA00004406"/>
    </source>
</evidence>
<gene>
    <name evidence="16" type="ORF">H0235_015161</name>
</gene>
<dbReference type="Gene3D" id="1.10.630.10">
    <property type="entry name" value="Cytochrome P450"/>
    <property type="match status" value="1"/>
</dbReference>
<dbReference type="GO" id="GO:0004497">
    <property type="term" value="F:monooxygenase activity"/>
    <property type="evidence" value="ECO:0007669"/>
    <property type="project" value="UniProtKB-KW"/>
</dbReference>
<comment type="function">
    <text evidence="2">May be involved in the metabolism of insect hormones and in the breakdown of synthetic insecticides.</text>
</comment>
<evidence type="ECO:0000313" key="16">
    <source>
        <dbReference type="EMBL" id="KAF7404467.1"/>
    </source>
</evidence>
<dbReference type="EMBL" id="JACSDY010000016">
    <property type="protein sequence ID" value="KAF7404467.1"/>
    <property type="molecule type" value="Genomic_DNA"/>
</dbReference>